<feature type="transmembrane region" description="Helical" evidence="8">
    <location>
        <begin position="37"/>
        <end position="57"/>
    </location>
</feature>
<feature type="transmembrane region" description="Helical" evidence="8">
    <location>
        <begin position="114"/>
        <end position="132"/>
    </location>
</feature>
<dbReference type="EMBL" id="CP015367">
    <property type="protein sequence ID" value="APT31556.1"/>
    <property type="molecule type" value="Genomic_DNA"/>
</dbReference>
<reference evidence="9 11" key="1">
    <citation type="submission" date="2016-04" db="EMBL/GenBank/DDBJ databases">
        <title>Complete genome sequencing and analysis of CBMB27, Methylobacterium phyllosphaerae isolated from leaf tissues of rice (Oryza sativa L.).</title>
        <authorList>
            <person name="Lee Y."/>
            <person name="Hwangbo K."/>
            <person name="Chung H."/>
            <person name="Yoo J."/>
            <person name="Kim K.Y."/>
            <person name="Sa T.M."/>
            <person name="Um Y."/>
            <person name="Madhaiyan M."/>
        </authorList>
    </citation>
    <scope>NUCLEOTIDE SEQUENCE [LARGE SCALE GENOMIC DNA]</scope>
    <source>
        <strain evidence="9 11">CBMB27</strain>
    </source>
</reference>
<comment type="similarity">
    <text evidence="7">Belongs to the glycosyltransferase 87 family.</text>
</comment>
<feature type="transmembrane region" description="Helical" evidence="8">
    <location>
        <begin position="138"/>
        <end position="157"/>
    </location>
</feature>
<dbReference type="EMBL" id="FOPK01000006">
    <property type="protein sequence ID" value="SFG68276.1"/>
    <property type="molecule type" value="Genomic_DNA"/>
</dbReference>
<dbReference type="Pfam" id="PF09594">
    <property type="entry name" value="GT87"/>
    <property type="match status" value="1"/>
</dbReference>
<evidence type="ECO:0000256" key="5">
    <source>
        <dbReference type="ARBA" id="ARBA00022989"/>
    </source>
</evidence>
<evidence type="ECO:0000256" key="8">
    <source>
        <dbReference type="SAM" id="Phobius"/>
    </source>
</evidence>
<feature type="transmembrane region" description="Helical" evidence="8">
    <location>
        <begin position="323"/>
        <end position="341"/>
    </location>
</feature>
<keyword evidence="2" id="KW-1003">Cell membrane</keyword>
<evidence type="ECO:0008006" key="13">
    <source>
        <dbReference type="Google" id="ProtNLM"/>
    </source>
</evidence>
<dbReference type="GO" id="GO:0016758">
    <property type="term" value="F:hexosyltransferase activity"/>
    <property type="evidence" value="ECO:0007669"/>
    <property type="project" value="InterPro"/>
</dbReference>
<evidence type="ECO:0000256" key="3">
    <source>
        <dbReference type="ARBA" id="ARBA00022679"/>
    </source>
</evidence>
<dbReference type="Proteomes" id="UP000199140">
    <property type="component" value="Unassembled WGS sequence"/>
</dbReference>
<keyword evidence="6 8" id="KW-0472">Membrane</keyword>
<sequence>MPAPSQSRAPGPATARLPALWADLADLVSSDARLSAFATRAACVLVPFGLALVLLVYGTGPEPRRNWYGDPLGNDFAQVWTAGRSALEGRGGEPYDLPVHLANMKAAFGQDCRFAWHYPPVFLLPAAAMALMEPQPAYLLWIALSVALFALTMRVAAGRMDLAFVALAHPLVLSNLAYGQNALFTASLLTLGAVLVDRRPWLAGLCFGLLAYKPHFAALAPVLLLATGRRDCLAACLATVLVLCLASLALFGTAPWSGFFGTLGDTNRIILQNAAAGLDLNASAFGAVRLVGGAMATAWIAQVLVAALALGVACRAWCRPTDAALRAAALVAAAPMLSPYLPVYDLAPVVPATLLLALAAHRAGGLRPHERVLICCTPLFAVTREVAGLTGFPLGFVLSVATLACIAHRIRPWTVFEGRHRTGRGGVDIQALTGPAAGESGRAA</sequence>
<feature type="transmembrane region" description="Helical" evidence="8">
    <location>
        <begin position="178"/>
        <end position="196"/>
    </location>
</feature>
<name>A0AAE8L5W5_9HYPH</name>
<evidence type="ECO:0000256" key="2">
    <source>
        <dbReference type="ARBA" id="ARBA00022475"/>
    </source>
</evidence>
<evidence type="ECO:0000313" key="9">
    <source>
        <dbReference type="EMBL" id="APT31556.1"/>
    </source>
</evidence>
<feature type="transmembrane region" description="Helical" evidence="8">
    <location>
        <begin position="386"/>
        <end position="407"/>
    </location>
</feature>
<feature type="transmembrane region" description="Helical" evidence="8">
    <location>
        <begin position="290"/>
        <end position="311"/>
    </location>
</feature>
<evidence type="ECO:0000313" key="11">
    <source>
        <dbReference type="Proteomes" id="UP000185487"/>
    </source>
</evidence>
<protein>
    <recommendedName>
        <fullName evidence="13">DUF2029 domain-containing protein</fullName>
    </recommendedName>
</protein>
<evidence type="ECO:0000256" key="7">
    <source>
        <dbReference type="ARBA" id="ARBA00024033"/>
    </source>
</evidence>
<feature type="transmembrane region" description="Helical" evidence="8">
    <location>
        <begin position="232"/>
        <end position="254"/>
    </location>
</feature>
<accession>A0AAE8L5W5</accession>
<evidence type="ECO:0000256" key="6">
    <source>
        <dbReference type="ARBA" id="ARBA00023136"/>
    </source>
</evidence>
<proteinExistence type="inferred from homology"/>
<evidence type="ECO:0000256" key="1">
    <source>
        <dbReference type="ARBA" id="ARBA00004651"/>
    </source>
</evidence>
<dbReference type="Proteomes" id="UP000185487">
    <property type="component" value="Chromosome"/>
</dbReference>
<dbReference type="InterPro" id="IPR018584">
    <property type="entry name" value="GT87"/>
</dbReference>
<keyword evidence="11" id="KW-1185">Reference proteome</keyword>
<reference evidence="10 12" key="2">
    <citation type="submission" date="2016-10" db="EMBL/GenBank/DDBJ databases">
        <authorList>
            <person name="Varghese N."/>
            <person name="Submissions S."/>
        </authorList>
    </citation>
    <scope>NUCLEOTIDE SEQUENCE [LARGE SCALE GENOMIC DNA]</scope>
    <source>
        <strain evidence="10 12">CBMB27</strain>
    </source>
</reference>
<keyword evidence="5 8" id="KW-1133">Transmembrane helix</keyword>
<dbReference type="AlphaFoldDB" id="A0AAE8L5W5"/>
<dbReference type="KEGG" id="mphy:MCBMB27_02265"/>
<evidence type="ECO:0000313" key="12">
    <source>
        <dbReference type="Proteomes" id="UP000199140"/>
    </source>
</evidence>
<keyword evidence="3" id="KW-0808">Transferase</keyword>
<gene>
    <name evidence="9" type="ORF">MCBMB27_02265</name>
    <name evidence="10" type="ORF">SAMN05192567_106214</name>
</gene>
<dbReference type="GO" id="GO:0005886">
    <property type="term" value="C:plasma membrane"/>
    <property type="evidence" value="ECO:0007669"/>
    <property type="project" value="UniProtKB-SubCell"/>
</dbReference>
<evidence type="ECO:0000256" key="4">
    <source>
        <dbReference type="ARBA" id="ARBA00022692"/>
    </source>
</evidence>
<keyword evidence="4 8" id="KW-0812">Transmembrane</keyword>
<evidence type="ECO:0000313" key="10">
    <source>
        <dbReference type="EMBL" id="SFG68276.1"/>
    </source>
</evidence>
<comment type="subcellular location">
    <subcellularLocation>
        <location evidence="1">Cell membrane</location>
        <topology evidence="1">Multi-pass membrane protein</topology>
    </subcellularLocation>
</comment>
<feature type="transmembrane region" description="Helical" evidence="8">
    <location>
        <begin position="202"/>
        <end position="225"/>
    </location>
</feature>
<organism evidence="10 12">
    <name type="scientific">Methylobacterium phyllosphaerae</name>
    <dbReference type="NCBI Taxonomy" id="418223"/>
    <lineage>
        <taxon>Bacteria</taxon>
        <taxon>Pseudomonadati</taxon>
        <taxon>Pseudomonadota</taxon>
        <taxon>Alphaproteobacteria</taxon>
        <taxon>Hyphomicrobiales</taxon>
        <taxon>Methylobacteriaceae</taxon>
        <taxon>Methylobacterium</taxon>
    </lineage>
</organism>